<comment type="caution">
    <text evidence="2">The sequence shown here is derived from an EMBL/GenBank/DDBJ whole genome shotgun (WGS) entry which is preliminary data.</text>
</comment>
<feature type="compositionally biased region" description="Basic and acidic residues" evidence="1">
    <location>
        <begin position="1"/>
        <end position="13"/>
    </location>
</feature>
<feature type="non-terminal residue" evidence="2">
    <location>
        <position position="1"/>
    </location>
</feature>
<feature type="region of interest" description="Disordered" evidence="1">
    <location>
        <begin position="1"/>
        <end position="22"/>
    </location>
</feature>
<accession>A0A699WXL7</accession>
<sequence>GKEHDFDAKKPESEVNGSPSRCRDLSAEFEDCSDNNINEVNAVGTIVHTVGAKFPKQH</sequence>
<dbReference type="EMBL" id="BKCJ011775846">
    <property type="protein sequence ID" value="GFD51909.1"/>
    <property type="molecule type" value="Genomic_DNA"/>
</dbReference>
<reference evidence="2" key="1">
    <citation type="journal article" date="2019" name="Sci. Rep.">
        <title>Draft genome of Tanacetum cinerariifolium, the natural source of mosquito coil.</title>
        <authorList>
            <person name="Yamashiro T."/>
            <person name="Shiraishi A."/>
            <person name="Satake H."/>
            <person name="Nakayama K."/>
        </authorList>
    </citation>
    <scope>NUCLEOTIDE SEQUENCE</scope>
</reference>
<gene>
    <name evidence="2" type="ORF">Tci_923878</name>
</gene>
<proteinExistence type="predicted"/>
<organism evidence="2">
    <name type="scientific">Tanacetum cinerariifolium</name>
    <name type="common">Dalmatian daisy</name>
    <name type="synonym">Chrysanthemum cinerariifolium</name>
    <dbReference type="NCBI Taxonomy" id="118510"/>
    <lineage>
        <taxon>Eukaryota</taxon>
        <taxon>Viridiplantae</taxon>
        <taxon>Streptophyta</taxon>
        <taxon>Embryophyta</taxon>
        <taxon>Tracheophyta</taxon>
        <taxon>Spermatophyta</taxon>
        <taxon>Magnoliopsida</taxon>
        <taxon>eudicotyledons</taxon>
        <taxon>Gunneridae</taxon>
        <taxon>Pentapetalae</taxon>
        <taxon>asterids</taxon>
        <taxon>campanulids</taxon>
        <taxon>Asterales</taxon>
        <taxon>Asteraceae</taxon>
        <taxon>Asteroideae</taxon>
        <taxon>Anthemideae</taxon>
        <taxon>Anthemidinae</taxon>
        <taxon>Tanacetum</taxon>
    </lineage>
</organism>
<name>A0A699WXL7_TANCI</name>
<protein>
    <submittedName>
        <fullName evidence="2">Uncharacterized protein</fullName>
    </submittedName>
</protein>
<dbReference type="AlphaFoldDB" id="A0A699WXL7"/>
<evidence type="ECO:0000256" key="1">
    <source>
        <dbReference type="SAM" id="MobiDB-lite"/>
    </source>
</evidence>
<evidence type="ECO:0000313" key="2">
    <source>
        <dbReference type="EMBL" id="GFD51909.1"/>
    </source>
</evidence>